<evidence type="ECO:0000313" key="2">
    <source>
        <dbReference type="Proteomes" id="UP000004221"/>
    </source>
</evidence>
<evidence type="ECO:0000313" key="1">
    <source>
        <dbReference type="EMBL" id="CCF83178.1"/>
    </source>
</evidence>
<sequence>MRRAKRRWCRGRGRPRDGMWMWFNGPIVANQILPGLFADSRHLRPLIYLIHSSDTGYSKLAVSVKSIALCNGSRKF</sequence>
<dbReference type="EMBL" id="CAGS01000112">
    <property type="protein sequence ID" value="CCF83178.1"/>
    <property type="molecule type" value="Genomic_DNA"/>
</dbReference>
<name>I4EER6_9BACT</name>
<keyword evidence="2" id="KW-1185">Reference proteome</keyword>
<dbReference type="Proteomes" id="UP000004221">
    <property type="component" value="Unassembled WGS sequence"/>
</dbReference>
<comment type="caution">
    <text evidence="1">The sequence shown here is derived from an EMBL/GenBank/DDBJ whole genome shotgun (WGS) entry which is preliminary data.</text>
</comment>
<dbReference type="AlphaFoldDB" id="I4EER6"/>
<proteinExistence type="predicted"/>
<organism evidence="1 2">
    <name type="scientific">Nitrolancea hollandica Lb</name>
    <dbReference type="NCBI Taxonomy" id="1129897"/>
    <lineage>
        <taxon>Bacteria</taxon>
        <taxon>Pseudomonadati</taxon>
        <taxon>Thermomicrobiota</taxon>
        <taxon>Thermomicrobia</taxon>
        <taxon>Sphaerobacterales</taxon>
        <taxon>Sphaerobacterineae</taxon>
        <taxon>Sphaerobacteraceae</taxon>
        <taxon>Nitrolancea</taxon>
    </lineage>
</organism>
<reference evidence="1 2" key="1">
    <citation type="journal article" date="2012" name="ISME J.">
        <title>Nitrification expanded: discovery, physiology and genomics of a nitrite-oxidizing bacterium from the phylum Chloroflexi.</title>
        <authorList>
            <person name="Sorokin D.Y."/>
            <person name="Lucker S."/>
            <person name="Vejmelkova D."/>
            <person name="Kostrikina N.A."/>
            <person name="Kleerebezem R."/>
            <person name="Rijpstra W.I."/>
            <person name="Damste J.S."/>
            <person name="Le Paslier D."/>
            <person name="Muyzer G."/>
            <person name="Wagner M."/>
            <person name="van Loosdrecht M.C."/>
            <person name="Daims H."/>
        </authorList>
    </citation>
    <scope>NUCLEOTIDE SEQUENCE [LARGE SCALE GENOMIC DNA]</scope>
    <source>
        <strain evidence="2">none</strain>
    </source>
</reference>
<gene>
    <name evidence="1" type="ORF">NITHO_20007</name>
</gene>
<protein>
    <submittedName>
        <fullName evidence="1">Uncharacterized protein</fullName>
    </submittedName>
</protein>
<accession>I4EER6</accession>